<dbReference type="OrthoDB" id="2837at2157"/>
<dbReference type="PANTHER" id="PTHR30176">
    <property type="entry name" value="FERREDOXIN-TYPE PROTEIN NAPH"/>
    <property type="match status" value="1"/>
</dbReference>
<reference evidence="9" key="2">
    <citation type="submission" date="2020-09" db="EMBL/GenBank/DDBJ databases">
        <authorList>
            <person name="Sun Q."/>
            <person name="Ohkuma M."/>
        </authorList>
    </citation>
    <scope>NUCLEOTIDE SEQUENCE</scope>
    <source>
        <strain evidence="9">JCM 10088</strain>
    </source>
</reference>
<feature type="transmembrane region" description="Helical" evidence="7">
    <location>
        <begin position="372"/>
        <end position="393"/>
    </location>
</feature>
<evidence type="ECO:0000313" key="10">
    <source>
        <dbReference type="Proteomes" id="UP000610960"/>
    </source>
</evidence>
<keyword evidence="7" id="KW-1133">Transmembrane helix</keyword>
<feature type="transmembrane region" description="Helical" evidence="7">
    <location>
        <begin position="66"/>
        <end position="87"/>
    </location>
</feature>
<evidence type="ECO:0000256" key="4">
    <source>
        <dbReference type="ARBA" id="ARBA00022982"/>
    </source>
</evidence>
<feature type="transmembrane region" description="Helical" evidence="7">
    <location>
        <begin position="471"/>
        <end position="489"/>
    </location>
</feature>
<keyword evidence="1" id="KW-0813">Transport</keyword>
<dbReference type="RefSeq" id="WP_188596265.1">
    <property type="nucleotide sequence ID" value="NZ_BMNL01000002.1"/>
</dbReference>
<name>A0A830GTP0_9CREN</name>
<keyword evidence="7" id="KW-0472">Membrane</keyword>
<keyword evidence="3" id="KW-0479">Metal-binding</keyword>
<keyword evidence="10" id="KW-1185">Reference proteome</keyword>
<feature type="transmembrane region" description="Helical" evidence="7">
    <location>
        <begin position="37"/>
        <end position="60"/>
    </location>
</feature>
<dbReference type="SUPFAM" id="SSF54862">
    <property type="entry name" value="4Fe-4S ferredoxins"/>
    <property type="match status" value="1"/>
</dbReference>
<dbReference type="Gene3D" id="3.30.70.20">
    <property type="match status" value="1"/>
</dbReference>
<feature type="domain" description="4Fe-4S ferredoxin-type" evidence="8">
    <location>
        <begin position="557"/>
        <end position="588"/>
    </location>
</feature>
<dbReference type="AlphaFoldDB" id="A0A830GTP0"/>
<evidence type="ECO:0000259" key="8">
    <source>
        <dbReference type="PROSITE" id="PS51379"/>
    </source>
</evidence>
<dbReference type="PANTHER" id="PTHR30176:SF3">
    <property type="entry name" value="FERREDOXIN-TYPE PROTEIN NAPH"/>
    <property type="match status" value="1"/>
</dbReference>
<feature type="transmembrane region" description="Helical" evidence="7">
    <location>
        <begin position="99"/>
        <end position="123"/>
    </location>
</feature>
<evidence type="ECO:0000256" key="3">
    <source>
        <dbReference type="ARBA" id="ARBA00022723"/>
    </source>
</evidence>
<organism evidence="9 10">
    <name type="scientific">Thermocladium modestius</name>
    <dbReference type="NCBI Taxonomy" id="62609"/>
    <lineage>
        <taxon>Archaea</taxon>
        <taxon>Thermoproteota</taxon>
        <taxon>Thermoprotei</taxon>
        <taxon>Thermoproteales</taxon>
        <taxon>Thermoproteaceae</taxon>
        <taxon>Thermocladium</taxon>
    </lineage>
</organism>
<evidence type="ECO:0000256" key="6">
    <source>
        <dbReference type="ARBA" id="ARBA00023014"/>
    </source>
</evidence>
<feature type="domain" description="4Fe-4S ferredoxin-type" evidence="8">
    <location>
        <begin position="591"/>
        <end position="620"/>
    </location>
</feature>
<keyword evidence="5" id="KW-0408">Iron</keyword>
<dbReference type="EMBL" id="BMNL01000002">
    <property type="protein sequence ID" value="GGP20615.1"/>
    <property type="molecule type" value="Genomic_DNA"/>
</dbReference>
<comment type="caution">
    <text evidence="9">The sequence shown here is derived from an EMBL/GenBank/DDBJ whole genome shotgun (WGS) entry which is preliminary data.</text>
</comment>
<evidence type="ECO:0000256" key="1">
    <source>
        <dbReference type="ARBA" id="ARBA00022448"/>
    </source>
</evidence>
<feature type="transmembrane region" description="Helical" evidence="7">
    <location>
        <begin position="191"/>
        <end position="208"/>
    </location>
</feature>
<feature type="transmembrane region" description="Helical" evidence="7">
    <location>
        <begin position="327"/>
        <end position="351"/>
    </location>
</feature>
<feature type="transmembrane region" description="Helical" evidence="7">
    <location>
        <begin position="246"/>
        <end position="264"/>
    </location>
</feature>
<feature type="transmembrane region" description="Helical" evidence="7">
    <location>
        <begin position="6"/>
        <end position="25"/>
    </location>
</feature>
<feature type="transmembrane region" description="Helical" evidence="7">
    <location>
        <begin position="220"/>
        <end position="240"/>
    </location>
</feature>
<gene>
    <name evidence="9" type="ORF">GCM10007981_09410</name>
</gene>
<sequence>MNPWSIYFVYGGAAGMVAAVVLVIWRYKATKELSIKSLLWLLYILAAMSIMFGAAAYYLASPNTDNLFTAILIANVSMIAWLVFLSGNTGSDRVIDRKLSTVAVAVGALIGEILMGITYTLYFNGASNDLLLRSLNSPWFIVPMTVEAGISYALNKRNGGLLSKIAPLWIINMLFNPIMMGSYWFELSLSASAIIMTITIIIMLDYLHRHKVIHDHDIHVFVGASIVMAIMMLVQLLAYIGFIPWISYGAAVLVDMAWYFVVYLNDDLMGGRTSWLTKPVILALSLSAIFVAEAAMGGVISMEAGWLDVIQLKSLLNPISVIGSIEFISSLSLSPGFLIMMGIEMGWLVAAKMSESRNLENKVRMIMMMMAYVLYSIYIPSFLPTGLVKYPYLDWSMGLGTAGPLAPSLLIAVLGTYAINGILSFLFGSRQVCSLTCSAAYMWQGTFYDDLKQIRFNAGNRQVPRGVIRKIHDALITSIMPLLIALAVISYMDQTKYLNVTAWGVDPLVLLYLISFGVIWYVMFALSPLLGTYNCVTYGWCHWGAFNQLIGRLGFFKLVARNPNACISCKSKDCIRACPTGNSSMPGSFIAKGYYKSITCVGVGECVEACPYDNIEMWDVRRSLRLRLPMLKSTSST</sequence>
<keyword evidence="6" id="KW-0411">Iron-sulfur</keyword>
<keyword evidence="7" id="KW-0812">Transmembrane</keyword>
<evidence type="ECO:0000256" key="5">
    <source>
        <dbReference type="ARBA" id="ARBA00023004"/>
    </source>
</evidence>
<dbReference type="GO" id="GO:0051539">
    <property type="term" value="F:4 iron, 4 sulfur cluster binding"/>
    <property type="evidence" value="ECO:0007669"/>
    <property type="project" value="UniProtKB-KW"/>
</dbReference>
<dbReference type="Proteomes" id="UP000610960">
    <property type="component" value="Unassembled WGS sequence"/>
</dbReference>
<protein>
    <submittedName>
        <fullName evidence="9">4Fe-4S ferredoxin</fullName>
    </submittedName>
</protein>
<evidence type="ECO:0000256" key="2">
    <source>
        <dbReference type="ARBA" id="ARBA00022485"/>
    </source>
</evidence>
<dbReference type="PROSITE" id="PS51379">
    <property type="entry name" value="4FE4S_FER_2"/>
    <property type="match status" value="2"/>
</dbReference>
<evidence type="ECO:0000313" key="9">
    <source>
        <dbReference type="EMBL" id="GGP20615.1"/>
    </source>
</evidence>
<feature type="transmembrane region" description="Helical" evidence="7">
    <location>
        <begin position="280"/>
        <end position="307"/>
    </location>
</feature>
<proteinExistence type="predicted"/>
<dbReference type="InterPro" id="IPR017896">
    <property type="entry name" value="4Fe4S_Fe-S-bd"/>
</dbReference>
<feature type="transmembrane region" description="Helical" evidence="7">
    <location>
        <begin position="509"/>
        <end position="530"/>
    </location>
</feature>
<dbReference type="GO" id="GO:0005886">
    <property type="term" value="C:plasma membrane"/>
    <property type="evidence" value="ECO:0007669"/>
    <property type="project" value="TreeGrafter"/>
</dbReference>
<dbReference type="Pfam" id="PF12838">
    <property type="entry name" value="Fer4_7"/>
    <property type="match status" value="1"/>
</dbReference>
<evidence type="ECO:0000256" key="7">
    <source>
        <dbReference type="SAM" id="Phobius"/>
    </source>
</evidence>
<dbReference type="GO" id="GO:0046872">
    <property type="term" value="F:metal ion binding"/>
    <property type="evidence" value="ECO:0007669"/>
    <property type="project" value="UniProtKB-KW"/>
</dbReference>
<accession>A0A830GTP0</accession>
<feature type="transmembrane region" description="Helical" evidence="7">
    <location>
        <begin position="405"/>
        <end position="427"/>
    </location>
</feature>
<keyword evidence="2" id="KW-0004">4Fe-4S</keyword>
<dbReference type="InterPro" id="IPR051684">
    <property type="entry name" value="Electron_Trans/Redox"/>
</dbReference>
<keyword evidence="4" id="KW-0249">Electron transport</keyword>
<reference evidence="9" key="1">
    <citation type="journal article" date="2014" name="Int. J. Syst. Evol. Microbiol.">
        <title>Complete genome sequence of Corynebacterium casei LMG S-19264T (=DSM 44701T), isolated from a smear-ripened cheese.</title>
        <authorList>
            <consortium name="US DOE Joint Genome Institute (JGI-PGF)"/>
            <person name="Walter F."/>
            <person name="Albersmeier A."/>
            <person name="Kalinowski J."/>
            <person name="Ruckert C."/>
        </authorList>
    </citation>
    <scope>NUCLEOTIDE SEQUENCE</scope>
    <source>
        <strain evidence="9">JCM 10088</strain>
    </source>
</reference>